<keyword evidence="10" id="KW-0449">Lipoprotein</keyword>
<dbReference type="Pfam" id="PF00025">
    <property type="entry name" value="Arf"/>
    <property type="match status" value="1"/>
</dbReference>
<dbReference type="GO" id="GO:0005794">
    <property type="term" value="C:Golgi apparatus"/>
    <property type="evidence" value="ECO:0007669"/>
    <property type="project" value="UniProtKB-SubCell"/>
</dbReference>
<evidence type="ECO:0000256" key="7">
    <source>
        <dbReference type="ARBA" id="ARBA00022927"/>
    </source>
</evidence>
<evidence type="ECO:0000256" key="9">
    <source>
        <dbReference type="ARBA" id="ARBA00023134"/>
    </source>
</evidence>
<dbReference type="InterPro" id="IPR024156">
    <property type="entry name" value="Small_GTPase_ARF"/>
</dbReference>
<keyword evidence="3" id="KW-0813">Transport</keyword>
<keyword evidence="7" id="KW-0653">Protein transport</keyword>
<evidence type="ECO:0000256" key="14">
    <source>
        <dbReference type="PIRSR" id="PIRSR606689-2"/>
    </source>
</evidence>
<name>A0A8H2XTW7_9AGAM</name>
<dbReference type="AlphaFoldDB" id="A0A8H2XTW7"/>
<evidence type="ECO:0000256" key="5">
    <source>
        <dbReference type="ARBA" id="ARBA00022741"/>
    </source>
</evidence>
<evidence type="ECO:0000256" key="12">
    <source>
        <dbReference type="ARBA" id="ARBA00070396"/>
    </source>
</evidence>
<dbReference type="SMART" id="SM00178">
    <property type="entry name" value="SAR"/>
    <property type="match status" value="1"/>
</dbReference>
<keyword evidence="14" id="KW-0479">Metal-binding</keyword>
<evidence type="ECO:0000256" key="11">
    <source>
        <dbReference type="ARBA" id="ARBA00053326"/>
    </source>
</evidence>
<keyword evidence="6" id="KW-0931">ER-Golgi transport</keyword>
<keyword evidence="14" id="KW-0460">Magnesium</keyword>
<reference evidence="15" key="1">
    <citation type="submission" date="2021-01" db="EMBL/GenBank/DDBJ databases">
        <authorList>
            <person name="Kaushik A."/>
        </authorList>
    </citation>
    <scope>NUCLEOTIDE SEQUENCE</scope>
    <source>
        <strain evidence="15">AG1-1C</strain>
    </source>
</reference>
<dbReference type="InterPro" id="IPR006689">
    <property type="entry name" value="Small_GTPase_ARF/SAR"/>
</dbReference>
<keyword evidence="9 13" id="KW-0342">GTP-binding</keyword>
<feature type="binding site" evidence="13">
    <location>
        <begin position="183"/>
        <end position="186"/>
    </location>
    <ligand>
        <name>GTP</name>
        <dbReference type="ChEBI" id="CHEBI:37565"/>
    </ligand>
</feature>
<dbReference type="GO" id="GO:0005525">
    <property type="term" value="F:GTP binding"/>
    <property type="evidence" value="ECO:0007669"/>
    <property type="project" value="UniProtKB-KW"/>
</dbReference>
<dbReference type="FunFam" id="3.40.50.300:FF:003500">
    <property type="entry name" value="ADP-ribosylation factor 1"/>
    <property type="match status" value="1"/>
</dbReference>
<accession>A0A8H2XTW7</accession>
<dbReference type="GO" id="GO:0015031">
    <property type="term" value="P:protein transport"/>
    <property type="evidence" value="ECO:0007669"/>
    <property type="project" value="UniProtKB-KW"/>
</dbReference>
<evidence type="ECO:0000256" key="3">
    <source>
        <dbReference type="ARBA" id="ARBA00022448"/>
    </source>
</evidence>
<protein>
    <recommendedName>
        <fullName evidence="12">ADP-ribosylation factor</fullName>
    </recommendedName>
</protein>
<evidence type="ECO:0000256" key="8">
    <source>
        <dbReference type="ARBA" id="ARBA00023034"/>
    </source>
</evidence>
<feature type="binding site" evidence="14">
    <location>
        <position position="76"/>
    </location>
    <ligand>
        <name>Mg(2+)</name>
        <dbReference type="ChEBI" id="CHEBI:18420"/>
    </ligand>
</feature>
<dbReference type="CDD" id="cd00878">
    <property type="entry name" value="Arf_Arl"/>
    <property type="match status" value="1"/>
</dbReference>
<proteinExistence type="inferred from homology"/>
<feature type="binding site" evidence="14">
    <location>
        <position position="93"/>
    </location>
    <ligand>
        <name>Mg(2+)</name>
        <dbReference type="ChEBI" id="CHEBI:18420"/>
    </ligand>
</feature>
<sequence length="428" mass="49037">MLYRWRVNRAYNKNVYLSQLHSRYPIQYKGHRSCCFLKFPPTGHLTMLPDFLTRFFPRRKDEARVLILGLDGAGKTTFLYRMHTGEVVTTIPTIGFNVETVKAPTSGRRGPLRLTCWDVGGCDRVRPLIRHYIAGTEALIWILDSDDRGRLSEAIGELRIMLDMVEDGREEGAHPIPCLILANKQDHQGAMKLDEVRIKMASVISARPACAVFAASLVSDNFFSTVTPAMDWLYDAISEEPRETAIPCTQAADKFAERLNCWVEQASKDVPPDEFIGAFESIKLPSWDHYTHIRIAYTILHTYGRQKGKTMIFDGIEKYIRTSVQTTGRTFHVTMTYFWIQIVHFGMQSMPVEDVQVNYEANDDFCRFLLLNPYVADGTLWEDYYSKDLMMTPNAKENMVLPDRVPLPSLITRDSIRRGLLCLVEDVE</sequence>
<dbReference type="InterPro" id="IPR027417">
    <property type="entry name" value="P-loop_NTPase"/>
</dbReference>
<dbReference type="EMBL" id="CAJMWS010000335">
    <property type="protein sequence ID" value="CAE6435243.1"/>
    <property type="molecule type" value="Genomic_DNA"/>
</dbReference>
<evidence type="ECO:0000256" key="13">
    <source>
        <dbReference type="PIRSR" id="PIRSR606689-1"/>
    </source>
</evidence>
<evidence type="ECO:0000256" key="4">
    <source>
        <dbReference type="ARBA" id="ARBA00022707"/>
    </source>
</evidence>
<evidence type="ECO:0000313" key="16">
    <source>
        <dbReference type="Proteomes" id="UP000663846"/>
    </source>
</evidence>
<evidence type="ECO:0000256" key="1">
    <source>
        <dbReference type="ARBA" id="ARBA00004555"/>
    </source>
</evidence>
<dbReference type="SUPFAM" id="SSF52540">
    <property type="entry name" value="P-loop containing nucleoside triphosphate hydrolases"/>
    <property type="match status" value="1"/>
</dbReference>
<evidence type="ECO:0000313" key="15">
    <source>
        <dbReference type="EMBL" id="CAE6435243.1"/>
    </source>
</evidence>
<comment type="caution">
    <text evidence="15">The sequence shown here is derived from an EMBL/GenBank/DDBJ whole genome shotgun (WGS) entry which is preliminary data.</text>
</comment>
<keyword evidence="5 13" id="KW-0547">Nucleotide-binding</keyword>
<comment type="similarity">
    <text evidence="2">Belongs to the small GTPase superfamily. Arf family.</text>
</comment>
<dbReference type="Proteomes" id="UP000663846">
    <property type="component" value="Unassembled WGS sequence"/>
</dbReference>
<dbReference type="GO" id="GO:0003924">
    <property type="term" value="F:GTPase activity"/>
    <property type="evidence" value="ECO:0007669"/>
    <property type="project" value="InterPro"/>
</dbReference>
<dbReference type="SMART" id="SM00177">
    <property type="entry name" value="ARF"/>
    <property type="match status" value="1"/>
</dbReference>
<keyword evidence="4" id="KW-0519">Myristate</keyword>
<dbReference type="Gene3D" id="3.40.50.300">
    <property type="entry name" value="P-loop containing nucleotide triphosphate hydrolases"/>
    <property type="match status" value="1"/>
</dbReference>
<dbReference type="PROSITE" id="PS51417">
    <property type="entry name" value="ARF"/>
    <property type="match status" value="1"/>
</dbReference>
<organism evidence="15 16">
    <name type="scientific">Rhizoctonia solani</name>
    <dbReference type="NCBI Taxonomy" id="456999"/>
    <lineage>
        <taxon>Eukaryota</taxon>
        <taxon>Fungi</taxon>
        <taxon>Dikarya</taxon>
        <taxon>Basidiomycota</taxon>
        <taxon>Agaricomycotina</taxon>
        <taxon>Agaricomycetes</taxon>
        <taxon>Cantharellales</taxon>
        <taxon>Ceratobasidiaceae</taxon>
        <taxon>Rhizoctonia</taxon>
    </lineage>
</organism>
<evidence type="ECO:0000256" key="2">
    <source>
        <dbReference type="ARBA" id="ARBA00010290"/>
    </source>
</evidence>
<dbReference type="GO" id="GO:0046872">
    <property type="term" value="F:metal ion binding"/>
    <property type="evidence" value="ECO:0007669"/>
    <property type="project" value="UniProtKB-KW"/>
</dbReference>
<feature type="binding site" evidence="13">
    <location>
        <position position="121"/>
    </location>
    <ligand>
        <name>GTP</name>
        <dbReference type="ChEBI" id="CHEBI:37565"/>
    </ligand>
</feature>
<comment type="subcellular location">
    <subcellularLocation>
        <location evidence="1">Golgi apparatus</location>
    </subcellularLocation>
</comment>
<dbReference type="PANTHER" id="PTHR11711">
    <property type="entry name" value="ADP RIBOSYLATION FACTOR-RELATED"/>
    <property type="match status" value="1"/>
</dbReference>
<gene>
    <name evidence="15" type="ORF">RDB_LOCUS119253</name>
</gene>
<evidence type="ECO:0000256" key="6">
    <source>
        <dbReference type="ARBA" id="ARBA00022892"/>
    </source>
</evidence>
<keyword evidence="8" id="KW-0333">Golgi apparatus</keyword>
<feature type="binding site" evidence="13">
    <location>
        <begin position="69"/>
        <end position="76"/>
    </location>
    <ligand>
        <name>GTP</name>
        <dbReference type="ChEBI" id="CHEBI:37565"/>
    </ligand>
</feature>
<evidence type="ECO:0000256" key="10">
    <source>
        <dbReference type="ARBA" id="ARBA00023288"/>
    </source>
</evidence>
<comment type="function">
    <text evidence="11">GTP-binding protein involved in protein trafficking; may modulate vesicle budding and uncoating within the Golgi apparatus.</text>
</comment>
<dbReference type="GO" id="GO:0016192">
    <property type="term" value="P:vesicle-mediated transport"/>
    <property type="evidence" value="ECO:0007669"/>
    <property type="project" value="UniProtKB-KW"/>
</dbReference>